<name>A0ABQ4PZ20_9BURK</name>
<protein>
    <submittedName>
        <fullName evidence="1">Phosphatidylethanolamine-binding protein</fullName>
    </submittedName>
</protein>
<sequence length="210" mass="22246">MLEKLPSVIGHALQHRRAGLEKIAFNQIDLRAGTAALQVTSLSFGDHEPIPARFTADGEGSSPPLEWTGVPEGTATLALIVEDADAPTPQPLVHAIAVDLPAHDGVLHEGELDSDELDGQVGRNSYLRTGWLPPDPPPGHGVHRYAFQLFALESGPAFSGTPGREALLEAIQERAIASGCLIGTYERPDGSIRLGAKDAVRASVSRTESI</sequence>
<organism evidence="1 2">
    <name type="scientific">Noviherbaspirillum aridicola</name>
    <dbReference type="NCBI Taxonomy" id="2849687"/>
    <lineage>
        <taxon>Bacteria</taxon>
        <taxon>Pseudomonadati</taxon>
        <taxon>Pseudomonadota</taxon>
        <taxon>Betaproteobacteria</taxon>
        <taxon>Burkholderiales</taxon>
        <taxon>Oxalobacteraceae</taxon>
        <taxon>Noviherbaspirillum</taxon>
    </lineage>
</organism>
<dbReference type="PANTHER" id="PTHR30289:SF1">
    <property type="entry name" value="PEBP (PHOSPHATIDYLETHANOLAMINE-BINDING PROTEIN) FAMILY PROTEIN"/>
    <property type="match status" value="1"/>
</dbReference>
<dbReference type="SUPFAM" id="SSF49777">
    <property type="entry name" value="PEBP-like"/>
    <property type="match status" value="1"/>
</dbReference>
<proteinExistence type="predicted"/>
<evidence type="ECO:0000313" key="2">
    <source>
        <dbReference type="Proteomes" id="UP000887222"/>
    </source>
</evidence>
<dbReference type="EMBL" id="BPMK01000001">
    <property type="protein sequence ID" value="GIZ50133.1"/>
    <property type="molecule type" value="Genomic_DNA"/>
</dbReference>
<dbReference type="InterPro" id="IPR008914">
    <property type="entry name" value="PEBP"/>
</dbReference>
<keyword evidence="2" id="KW-1185">Reference proteome</keyword>
<dbReference type="InterPro" id="IPR036610">
    <property type="entry name" value="PEBP-like_sf"/>
</dbReference>
<evidence type="ECO:0000313" key="1">
    <source>
        <dbReference type="EMBL" id="GIZ50133.1"/>
    </source>
</evidence>
<dbReference type="Gene3D" id="3.90.280.10">
    <property type="entry name" value="PEBP-like"/>
    <property type="match status" value="1"/>
</dbReference>
<comment type="caution">
    <text evidence="1">The sequence shown here is derived from an EMBL/GenBank/DDBJ whole genome shotgun (WGS) entry which is preliminary data.</text>
</comment>
<reference evidence="1 2" key="1">
    <citation type="journal article" date="2022" name="Int. J. Syst. Evol. Microbiol.">
        <title>Noviherbaspirillum aridicola sp. nov., isolated from an arid soil in Pakistan.</title>
        <authorList>
            <person name="Khan I.U."/>
            <person name="Saqib M."/>
            <person name="Amin A."/>
            <person name="Hussain F."/>
            <person name="Li L."/>
            <person name="Liu Y.H."/>
            <person name="Fang B.Z."/>
            <person name="Ahmed I."/>
            <person name="Li W.J."/>
        </authorList>
    </citation>
    <scope>NUCLEOTIDE SEQUENCE [LARGE SCALE GENOMIC DNA]</scope>
    <source>
        <strain evidence="1 2">NCCP-691</strain>
    </source>
</reference>
<dbReference type="PANTHER" id="PTHR30289">
    <property type="entry name" value="UNCHARACTERIZED PROTEIN YBCL-RELATED"/>
    <property type="match status" value="1"/>
</dbReference>
<dbReference type="Proteomes" id="UP000887222">
    <property type="component" value="Unassembled WGS sequence"/>
</dbReference>
<dbReference type="NCBIfam" id="TIGR00481">
    <property type="entry name" value="YbhB/YbcL family Raf kinase inhibitor-like protein"/>
    <property type="match status" value="1"/>
</dbReference>
<dbReference type="InterPro" id="IPR005247">
    <property type="entry name" value="YbhB_YbcL/LppC-like"/>
</dbReference>
<accession>A0ABQ4PZ20</accession>
<dbReference type="Pfam" id="PF01161">
    <property type="entry name" value="PBP"/>
    <property type="match status" value="1"/>
</dbReference>
<dbReference type="CDD" id="cd00865">
    <property type="entry name" value="PEBP_bact_arch"/>
    <property type="match status" value="1"/>
</dbReference>
<dbReference type="RefSeq" id="WP_220806320.1">
    <property type="nucleotide sequence ID" value="NZ_BPMK01000001.1"/>
</dbReference>
<gene>
    <name evidence="1" type="ORF">NCCP691_01470</name>
</gene>